<comment type="caution">
    <text evidence="1">The sequence shown here is derived from an EMBL/GenBank/DDBJ whole genome shotgun (WGS) entry which is preliminary data.</text>
</comment>
<protein>
    <submittedName>
        <fullName evidence="1">Uncharacterized protein</fullName>
    </submittedName>
</protein>
<evidence type="ECO:0000313" key="2">
    <source>
        <dbReference type="Proteomes" id="UP001203069"/>
    </source>
</evidence>
<dbReference type="RefSeq" id="WP_249245456.1">
    <property type="nucleotide sequence ID" value="NZ_JAKPBZ010000113.1"/>
</dbReference>
<proteinExistence type="predicted"/>
<organism evidence="1 2">
    <name type="scientific">Brenneria tiliae</name>
    <dbReference type="NCBI Taxonomy" id="2914984"/>
    <lineage>
        <taxon>Bacteria</taxon>
        <taxon>Pseudomonadati</taxon>
        <taxon>Pseudomonadota</taxon>
        <taxon>Gammaproteobacteria</taxon>
        <taxon>Enterobacterales</taxon>
        <taxon>Pectobacteriaceae</taxon>
        <taxon>Brenneria</taxon>
    </lineage>
</organism>
<dbReference type="EMBL" id="JAKPBZ010000113">
    <property type="protein sequence ID" value="MCL2894253.1"/>
    <property type="molecule type" value="Genomic_DNA"/>
</dbReference>
<sequence>MNLTLAFKSDAKTEWEWQKDDMAEAKLTLTFEANVRAGVRFYVAEGALEIGGEAVAEGCVGLDAPEKDKLNLVFYHNGITAKVYVNYTAGMSQGSKSGSDDGNGVFGNVSGDLKANRKNKYEKEWVIHEKLEKKG</sequence>
<dbReference type="Proteomes" id="UP001203069">
    <property type="component" value="Unassembled WGS sequence"/>
</dbReference>
<keyword evidence="2" id="KW-1185">Reference proteome</keyword>
<gene>
    <name evidence="1" type="ORF">MFP26_16295</name>
</gene>
<name>A0ABT0MY74_9GAMM</name>
<evidence type="ECO:0000313" key="1">
    <source>
        <dbReference type="EMBL" id="MCL2894253.1"/>
    </source>
</evidence>
<accession>A0ABT0MY74</accession>
<reference evidence="1 2" key="1">
    <citation type="submission" date="2022-02" db="EMBL/GenBank/DDBJ databases">
        <title>Description of Brenneria tiliae sp. nov. isolated from symptomatic Tilia x moltkei and Tilia x europaea trees in the UK.</title>
        <authorList>
            <person name="Kile H."/>
        </authorList>
    </citation>
    <scope>NUCLEOTIDE SEQUENCE [LARGE SCALE GENOMIC DNA]</scope>
    <source>
        <strain evidence="1 2">MC1SB4.1</strain>
    </source>
</reference>